<sequence>MRRRLGTLIERLTKVTVHPPADGRTPPPPEPPVLGELRTLRHRLPGLTGSLIASADGLLVAADLPAQIEPAGMAALTTSGLALSQRIALTVQDGGFQEVVIRAAGGYVVTYAAGATASLTVLAGPDVNVGRLHLESRPTAARIAALLEDPGAAAPRPPPSKSPRHRRNRK</sequence>
<feature type="domain" description="Roadblock/LAMTOR2" evidence="2">
    <location>
        <begin position="34"/>
        <end position="123"/>
    </location>
</feature>
<protein>
    <submittedName>
        <fullName evidence="3">Putative regulator of Ras-like GTPase activity (Roadblock/LC7/MglB family)</fullName>
    </submittedName>
</protein>
<comment type="caution">
    <text evidence="3">The sequence shown here is derived from an EMBL/GenBank/DDBJ whole genome shotgun (WGS) entry which is preliminary data.</text>
</comment>
<evidence type="ECO:0000256" key="1">
    <source>
        <dbReference type="SAM" id="MobiDB-lite"/>
    </source>
</evidence>
<accession>A0A7W3N1D7</accession>
<name>A0A7W3N1D7_9ACTN</name>
<evidence type="ECO:0000313" key="4">
    <source>
        <dbReference type="Proteomes" id="UP000539313"/>
    </source>
</evidence>
<dbReference type="Gene3D" id="3.30.450.30">
    <property type="entry name" value="Dynein light chain 2a, cytoplasmic"/>
    <property type="match status" value="1"/>
</dbReference>
<dbReference type="SMART" id="SM00960">
    <property type="entry name" value="Robl_LC7"/>
    <property type="match status" value="1"/>
</dbReference>
<proteinExistence type="predicted"/>
<keyword evidence="4" id="KW-1185">Reference proteome</keyword>
<dbReference type="SUPFAM" id="SSF103196">
    <property type="entry name" value="Roadblock/LC7 domain"/>
    <property type="match status" value="1"/>
</dbReference>
<dbReference type="Pfam" id="PF03259">
    <property type="entry name" value="Robl_LC7"/>
    <property type="match status" value="1"/>
</dbReference>
<dbReference type="Proteomes" id="UP000539313">
    <property type="component" value="Unassembled WGS sequence"/>
</dbReference>
<dbReference type="InterPro" id="IPR004942">
    <property type="entry name" value="Roadblock/LAMTOR2_dom"/>
</dbReference>
<reference evidence="3 4" key="1">
    <citation type="submission" date="2020-08" db="EMBL/GenBank/DDBJ databases">
        <title>Sequencing the genomes of 1000 actinobacteria strains.</title>
        <authorList>
            <person name="Klenk H.-P."/>
        </authorList>
    </citation>
    <scope>NUCLEOTIDE SEQUENCE [LARGE SCALE GENOMIC DNA]</scope>
    <source>
        <strain evidence="3 4">DSM 45823</strain>
    </source>
</reference>
<dbReference type="AlphaFoldDB" id="A0A7W3N1D7"/>
<dbReference type="RefSeq" id="WP_182706843.1">
    <property type="nucleotide sequence ID" value="NZ_JACJII010000001.1"/>
</dbReference>
<organism evidence="3 4">
    <name type="scientific">Thermomonospora cellulosilytica</name>
    <dbReference type="NCBI Taxonomy" id="1411118"/>
    <lineage>
        <taxon>Bacteria</taxon>
        <taxon>Bacillati</taxon>
        <taxon>Actinomycetota</taxon>
        <taxon>Actinomycetes</taxon>
        <taxon>Streptosporangiales</taxon>
        <taxon>Thermomonosporaceae</taxon>
        <taxon>Thermomonospora</taxon>
    </lineage>
</organism>
<evidence type="ECO:0000313" key="3">
    <source>
        <dbReference type="EMBL" id="MBA9005754.1"/>
    </source>
</evidence>
<gene>
    <name evidence="3" type="ORF">HNR21_004636</name>
</gene>
<feature type="region of interest" description="Disordered" evidence="1">
    <location>
        <begin position="148"/>
        <end position="170"/>
    </location>
</feature>
<dbReference type="EMBL" id="JACJII010000001">
    <property type="protein sequence ID" value="MBA9005754.1"/>
    <property type="molecule type" value="Genomic_DNA"/>
</dbReference>
<evidence type="ECO:0000259" key="2">
    <source>
        <dbReference type="SMART" id="SM00960"/>
    </source>
</evidence>